<sequence precursor="true">MPLPVVKLLSMSLLVLALGSSSVADELPLLLTEQFENGMDRWETTDSKAGSQVWKIAEVAHSTEGNSRENHVLRVTGKSTYKPPYRSPHSIAWLKDTIEGSVEISARLQNTNPTAGGHRDLCLFWGGQDAAHYYYVHLGAKADPHACQVFIVDGSARKAITLENENTTPWTEDWHQAKVKHNTATGLIEIFFDDMKKPRMVARDKTFTWGRIGLGTFDDHGNFDDVTVRGVRKSENQPVTRGELTENGAVIRIDGKPFTEYLKNSGHQPVIWPIIGPTGKAVTRSYPLGPLLDHEVDDHPHHRSLWFTHGDVNNIDFWIEPEANGPIERKGYIVHQEFKELSEQGPDLRIVTRNDWISDEEKILEDERTIVFGADADGSRWIDFTVLLKATVGDVILGDTKEGSFAVRVAGAMKVNEKLGGQLLNSAGQTDKAAWGQPATWVDNTGPLGEKDTTPVGITIFSHPQNFRHPSLWHARDYGLVAGNPFGQKHFPPGDLKQGAATMKQGDTLKLRYKVWIHAGRLDREQIDTKSESIFD</sequence>
<organism evidence="2 3">
    <name type="scientific">Adhaeretor mobilis</name>
    <dbReference type="NCBI Taxonomy" id="1930276"/>
    <lineage>
        <taxon>Bacteria</taxon>
        <taxon>Pseudomonadati</taxon>
        <taxon>Planctomycetota</taxon>
        <taxon>Planctomycetia</taxon>
        <taxon>Pirellulales</taxon>
        <taxon>Lacipirellulaceae</taxon>
        <taxon>Adhaeretor</taxon>
    </lineage>
</organism>
<dbReference type="Proteomes" id="UP000319852">
    <property type="component" value="Chromosome"/>
</dbReference>
<dbReference type="InterPro" id="IPR029475">
    <property type="entry name" value="DUF6807"/>
</dbReference>
<evidence type="ECO:0000313" key="2">
    <source>
        <dbReference type="EMBL" id="QDS98523.1"/>
    </source>
</evidence>
<dbReference type="OrthoDB" id="242279at2"/>
<feature type="signal peptide" evidence="1">
    <location>
        <begin position="1"/>
        <end position="24"/>
    </location>
</feature>
<name>A0A517MUG4_9BACT</name>
<protein>
    <submittedName>
        <fullName evidence="2">Uncharacterized protein</fullName>
    </submittedName>
</protein>
<evidence type="ECO:0000313" key="3">
    <source>
        <dbReference type="Proteomes" id="UP000319852"/>
    </source>
</evidence>
<proteinExistence type="predicted"/>
<dbReference type="Gene3D" id="2.60.120.560">
    <property type="entry name" value="Exo-inulinase, domain 1"/>
    <property type="match status" value="1"/>
</dbReference>
<accession>A0A517MUG4</accession>
<keyword evidence="3" id="KW-1185">Reference proteome</keyword>
<dbReference type="KEGG" id="amob:HG15A2_18040"/>
<feature type="chain" id="PRO_5022126165" evidence="1">
    <location>
        <begin position="25"/>
        <end position="536"/>
    </location>
</feature>
<gene>
    <name evidence="2" type="ORF">HG15A2_18040</name>
</gene>
<dbReference type="RefSeq" id="WP_145059699.1">
    <property type="nucleotide sequence ID" value="NZ_CP036263.1"/>
</dbReference>
<keyword evidence="1" id="KW-0732">Signal</keyword>
<dbReference type="Pfam" id="PF14100">
    <property type="entry name" value="DUF6807"/>
    <property type="match status" value="1"/>
</dbReference>
<evidence type="ECO:0000256" key="1">
    <source>
        <dbReference type="SAM" id="SignalP"/>
    </source>
</evidence>
<reference evidence="2 3" key="1">
    <citation type="submission" date="2019-02" db="EMBL/GenBank/DDBJ databases">
        <title>Deep-cultivation of Planctomycetes and their phenomic and genomic characterization uncovers novel biology.</title>
        <authorList>
            <person name="Wiegand S."/>
            <person name="Jogler M."/>
            <person name="Boedeker C."/>
            <person name="Pinto D."/>
            <person name="Vollmers J."/>
            <person name="Rivas-Marin E."/>
            <person name="Kohn T."/>
            <person name="Peeters S.H."/>
            <person name="Heuer A."/>
            <person name="Rast P."/>
            <person name="Oberbeckmann S."/>
            <person name="Bunk B."/>
            <person name="Jeske O."/>
            <person name="Meyerdierks A."/>
            <person name="Storesund J.E."/>
            <person name="Kallscheuer N."/>
            <person name="Luecker S."/>
            <person name="Lage O.M."/>
            <person name="Pohl T."/>
            <person name="Merkel B.J."/>
            <person name="Hornburger P."/>
            <person name="Mueller R.-W."/>
            <person name="Bruemmer F."/>
            <person name="Labrenz M."/>
            <person name="Spormann A.M."/>
            <person name="Op den Camp H."/>
            <person name="Overmann J."/>
            <person name="Amann R."/>
            <person name="Jetten M.S.M."/>
            <person name="Mascher T."/>
            <person name="Medema M.H."/>
            <person name="Devos D.P."/>
            <person name="Kaster A.-K."/>
            <person name="Ovreas L."/>
            <person name="Rohde M."/>
            <person name="Galperin M.Y."/>
            <person name="Jogler C."/>
        </authorList>
    </citation>
    <scope>NUCLEOTIDE SEQUENCE [LARGE SCALE GENOMIC DNA]</scope>
    <source>
        <strain evidence="2 3">HG15A2</strain>
    </source>
</reference>
<dbReference type="EMBL" id="CP036263">
    <property type="protein sequence ID" value="QDS98523.1"/>
    <property type="molecule type" value="Genomic_DNA"/>
</dbReference>
<dbReference type="AlphaFoldDB" id="A0A517MUG4"/>